<dbReference type="Proteomes" id="UP000515146">
    <property type="component" value="Unplaced"/>
</dbReference>
<sequence length="1278" mass="140975">MAMKPFLLDLPKTIGSNNNGCMGSNSGSSGGGGGLQVPDGSTAHSTYLNLPSPNIQSEIQDVNPVLRKLSVLSKQPELILQQQQQQQKKQQEQLQSGQLHNHHNYKYSNRSNDNSRKSGNSRKSCDKQIDDNDDYLLYNYDDQELMAPDEQPSVEELQRRRRRRALVPPKLITDGPSIDDDDAGSDKSITTSITNDNDNNDFGQQLSPINNQSSFIDNSISNKSKQSQRNSLPSFNVEITGCSNQSSIGIEQTSDVSISDHHSSGGGDNVHDDDNKCKSISPEIRDHYYDDGRKSPRSDDHSSPPSSSSSNLLGVNLNSPSNNKNNRRRSSVVVIPPMQICPGDLLVYSKVLTQRANLIAECGGGGFASSLLTDHDNRKSHKNTWSLLRLCVQFDRSGSRSKADQILCGLEEFLSNLAPSNSFFDESMLRYRGISWYEFQSRLEKRRISNDCSSTTSSSAISLINALSLGQTTNQPNQQYHSRFIDNSRFSSLQSNTLDTIAVNCPLCHRTQTIMIPAIPQPVVPPSQPPPPPTTTGLLTTNMPKAASYSVDRLLIQPNDTNLINGTENQTKYEVQSAKYYQRTDSVSTEQEVESIVDFEIADNPTTTAVVDQQHQQQNLEPLQPSSNSKTQQPINSGFTMNSNDIYGPGPAPEPSQFCRDCFQQFKREKRRREALWELFQSELLFLVDHLMVLKNVFMEPLKNIQVEGYAMFAEPEVLFGNLDELCLVTYAFCKEFLSLLIQQESSGDGIQVTNILNKLYLKNNRIASSTQAYHRYTLNYINALQYLETLRRHLEFIEFEKWCNRDPRCKKLQLTDLLVTPVQHVMRIPLLLKEIESKTYQSDEKRIIQSIIEQQEHSLRELDDKMRWLKNFERLLEIQRNILWPSVLDMDPKVFVPEFLKSFLQKQPCERLIVSPRRQIILEGPLMIMDSGKSIEMYVFLFDDLLLITRRKKGLGKKQSTLTDRWVTNCSGRSSSYSSVVGGSVGASNVVNPSASIAVATTMITGAVTNTNINNVITNVPGTGSISTAAAAAIAGAGTIVTSAAAAAAVTSGHHFTSGSLPGGSHHVITTTTASAGSITQTGINLMSLHGEPHHGPLTGGGGSISGGGGGGGGSSNNAACFKYVVYKQPLSLDRFYIHDVPGSDGSGSGSGSGGGSGSGSSSSNNSGLKNAFVLVCLNRFQQVITVHTFQASSESAKHTWLSKLRSTCDRWKRTLQSNQVFRSQKQSNTSGKNDTTAESQKSSSQRRQQQQQPKNDSEPSISYQIDDSQLTATTFT</sequence>
<dbReference type="Gene3D" id="1.20.900.10">
    <property type="entry name" value="Dbl homology (DH) domain"/>
    <property type="match status" value="1"/>
</dbReference>
<gene>
    <name evidence="4" type="primary">LOC113790227</name>
</gene>
<dbReference type="InterPro" id="IPR011993">
    <property type="entry name" value="PH-like_dom_sf"/>
</dbReference>
<dbReference type="SUPFAM" id="SSF50729">
    <property type="entry name" value="PH domain-like"/>
    <property type="match status" value="1"/>
</dbReference>
<dbReference type="SMART" id="SM00233">
    <property type="entry name" value="PH"/>
    <property type="match status" value="1"/>
</dbReference>
<feature type="region of interest" description="Disordered" evidence="1">
    <location>
        <begin position="19"/>
        <end position="49"/>
    </location>
</feature>
<dbReference type="InterPro" id="IPR040181">
    <property type="entry name" value="PKHG5/7"/>
</dbReference>
<dbReference type="PANTHER" id="PTHR13217">
    <property type="entry name" value="PLECKSTRIN HOMOLOGY DOMAIN-CONTAINING FAMILY G MEMBER 7"/>
    <property type="match status" value="1"/>
</dbReference>
<evidence type="ECO:0000313" key="3">
    <source>
        <dbReference type="Proteomes" id="UP000515146"/>
    </source>
</evidence>
<accession>A0A6P6XS76</accession>
<evidence type="ECO:0000259" key="2">
    <source>
        <dbReference type="PROSITE" id="PS50010"/>
    </source>
</evidence>
<feature type="compositionally biased region" description="Polar residues" evidence="1">
    <location>
        <begin position="1260"/>
        <end position="1278"/>
    </location>
</feature>
<feature type="compositionally biased region" description="Polar residues" evidence="1">
    <location>
        <begin position="106"/>
        <end position="122"/>
    </location>
</feature>
<feature type="compositionally biased region" description="Polar residues" evidence="1">
    <location>
        <begin position="619"/>
        <end position="641"/>
    </location>
</feature>
<feature type="compositionally biased region" description="Basic and acidic residues" evidence="1">
    <location>
        <begin position="258"/>
        <end position="302"/>
    </location>
</feature>
<protein>
    <submittedName>
        <fullName evidence="4">Uncharacterized protein LOC113790227</fullName>
    </submittedName>
</protein>
<dbReference type="SMART" id="SM00325">
    <property type="entry name" value="RhoGEF"/>
    <property type="match status" value="1"/>
</dbReference>
<dbReference type="GO" id="GO:0005085">
    <property type="term" value="F:guanyl-nucleotide exchange factor activity"/>
    <property type="evidence" value="ECO:0007669"/>
    <property type="project" value="InterPro"/>
</dbReference>
<dbReference type="PANTHER" id="PTHR13217:SF6">
    <property type="entry name" value="PLECKSTRIN HOMOLOGY DOMAIN-CONTAINING FAMILY G MEMBER 7"/>
    <property type="match status" value="1"/>
</dbReference>
<feature type="compositionally biased region" description="Gly residues" evidence="1">
    <location>
        <begin position="1099"/>
        <end position="1111"/>
    </location>
</feature>
<organism evidence="3 4">
    <name type="scientific">Dermatophagoides pteronyssinus</name>
    <name type="common">European house dust mite</name>
    <dbReference type="NCBI Taxonomy" id="6956"/>
    <lineage>
        <taxon>Eukaryota</taxon>
        <taxon>Metazoa</taxon>
        <taxon>Ecdysozoa</taxon>
        <taxon>Arthropoda</taxon>
        <taxon>Chelicerata</taxon>
        <taxon>Arachnida</taxon>
        <taxon>Acari</taxon>
        <taxon>Acariformes</taxon>
        <taxon>Sarcoptiformes</taxon>
        <taxon>Astigmata</taxon>
        <taxon>Psoroptidia</taxon>
        <taxon>Analgoidea</taxon>
        <taxon>Pyroglyphidae</taxon>
        <taxon>Dermatophagoidinae</taxon>
        <taxon>Dermatophagoides</taxon>
    </lineage>
</organism>
<dbReference type="RefSeq" id="XP_027195663.1">
    <property type="nucleotide sequence ID" value="XM_027339862.1"/>
</dbReference>
<reference evidence="4" key="1">
    <citation type="submission" date="2025-08" db="UniProtKB">
        <authorList>
            <consortium name="RefSeq"/>
        </authorList>
    </citation>
    <scope>IDENTIFICATION</scope>
    <source>
        <strain evidence="4">Airmid</strain>
    </source>
</reference>
<feature type="region of interest" description="Disordered" evidence="1">
    <location>
        <begin position="1091"/>
        <end position="1111"/>
    </location>
</feature>
<feature type="compositionally biased region" description="Gly residues" evidence="1">
    <location>
        <begin position="1146"/>
        <end position="1160"/>
    </location>
</feature>
<feature type="domain" description="DH" evidence="2">
    <location>
        <begin position="671"/>
        <end position="866"/>
    </location>
</feature>
<feature type="compositionally biased region" description="Polar residues" evidence="1">
    <location>
        <begin position="202"/>
        <end position="230"/>
    </location>
</feature>
<dbReference type="SUPFAM" id="SSF48065">
    <property type="entry name" value="DBL homology domain (DH-domain)"/>
    <property type="match status" value="1"/>
</dbReference>
<feature type="compositionally biased region" description="Low complexity" evidence="1">
    <location>
        <begin position="1241"/>
        <end position="1254"/>
    </location>
</feature>
<feature type="compositionally biased region" description="Low complexity" evidence="1">
    <location>
        <begin position="82"/>
        <end position="95"/>
    </location>
</feature>
<evidence type="ECO:0000256" key="1">
    <source>
        <dbReference type="SAM" id="MobiDB-lite"/>
    </source>
</evidence>
<dbReference type="GO" id="GO:0007266">
    <property type="term" value="P:Rho protein signal transduction"/>
    <property type="evidence" value="ECO:0007669"/>
    <property type="project" value="TreeGrafter"/>
</dbReference>
<dbReference type="InterPro" id="IPR000219">
    <property type="entry name" value="DH_dom"/>
</dbReference>
<feature type="compositionally biased region" description="Polar residues" evidence="1">
    <location>
        <begin position="1221"/>
        <end position="1240"/>
    </location>
</feature>
<dbReference type="AlphaFoldDB" id="A0A6P6XS76"/>
<dbReference type="InterPro" id="IPR001849">
    <property type="entry name" value="PH_domain"/>
</dbReference>
<proteinExistence type="predicted"/>
<name>A0A6P6XS76_DERPT</name>
<keyword evidence="3" id="KW-1185">Reference proteome</keyword>
<dbReference type="InParanoid" id="A0A6P6XS76"/>
<dbReference type="OrthoDB" id="5585231at2759"/>
<dbReference type="InterPro" id="IPR001331">
    <property type="entry name" value="GDS_CDC24_CS"/>
</dbReference>
<feature type="compositionally biased region" description="Low complexity" evidence="1">
    <location>
        <begin position="188"/>
        <end position="201"/>
    </location>
</feature>
<dbReference type="Pfam" id="PF00621">
    <property type="entry name" value="RhoGEF"/>
    <property type="match status" value="1"/>
</dbReference>
<feature type="region of interest" description="Disordered" evidence="1">
    <location>
        <begin position="82"/>
        <end position="230"/>
    </location>
</feature>
<dbReference type="PROSITE" id="PS00741">
    <property type="entry name" value="DH_1"/>
    <property type="match status" value="1"/>
</dbReference>
<dbReference type="KEGG" id="dpte:113790227"/>
<feature type="region of interest" description="Disordered" evidence="1">
    <location>
        <begin position="610"/>
        <end position="641"/>
    </location>
</feature>
<dbReference type="OMA" id="DENCCCT"/>
<feature type="compositionally biased region" description="Low complexity" evidence="1">
    <location>
        <begin position="303"/>
        <end position="324"/>
    </location>
</feature>
<feature type="region of interest" description="Disordered" evidence="1">
    <location>
        <begin position="250"/>
        <end position="330"/>
    </location>
</feature>
<feature type="region of interest" description="Disordered" evidence="1">
    <location>
        <begin position="1145"/>
        <end position="1166"/>
    </location>
</feature>
<dbReference type="Gene3D" id="2.30.29.30">
    <property type="entry name" value="Pleckstrin-homology domain (PH domain)/Phosphotyrosine-binding domain (PTB)"/>
    <property type="match status" value="2"/>
</dbReference>
<dbReference type="PROSITE" id="PS50010">
    <property type="entry name" value="DH_2"/>
    <property type="match status" value="1"/>
</dbReference>
<evidence type="ECO:0000313" key="4">
    <source>
        <dbReference type="RefSeq" id="XP_027195663.1"/>
    </source>
</evidence>
<dbReference type="InterPro" id="IPR035899">
    <property type="entry name" value="DBL_dom_sf"/>
</dbReference>
<feature type="region of interest" description="Disordered" evidence="1">
    <location>
        <begin position="1221"/>
        <end position="1278"/>
    </location>
</feature>